<evidence type="ECO:0000259" key="1">
    <source>
        <dbReference type="Pfam" id="PF05050"/>
    </source>
</evidence>
<proteinExistence type="predicted"/>
<organism evidence="2">
    <name type="scientific">uncultured marine phage</name>
    <dbReference type="NCBI Taxonomy" id="707152"/>
    <lineage>
        <taxon>Viruses</taxon>
        <taxon>environmental samples</taxon>
    </lineage>
</organism>
<sequence>MNIKYLGTEYGGWTVDVDSINDGDVVISGGVGEDISFDESLMNEKNVKIIFVDPTEKSHKFMEGRVTGENELLKMAITEKSGETIKMFKNKNPEWVSESVSNTHDMVGEGYHEAETISITDLVEKYNPTLIKIDIEGSEYDVLKQCIGVKQICVEFHHHCMTDKTYMDTLKCVNEMNSNGYTVIKDKGNMQEVTFLKK</sequence>
<dbReference type="InterPro" id="IPR026913">
    <property type="entry name" value="METTL24"/>
</dbReference>
<dbReference type="Gene3D" id="3.40.50.150">
    <property type="entry name" value="Vaccinia Virus protein VP39"/>
    <property type="match status" value="1"/>
</dbReference>
<dbReference type="InterPro" id="IPR006342">
    <property type="entry name" value="FkbM_mtfrase"/>
</dbReference>
<protein>
    <submittedName>
        <fullName evidence="2">Putative methyltransferase</fullName>
    </submittedName>
</protein>
<keyword evidence="2" id="KW-0489">Methyltransferase</keyword>
<dbReference type="Pfam" id="PF05050">
    <property type="entry name" value="Methyltransf_21"/>
    <property type="match status" value="1"/>
</dbReference>
<dbReference type="GO" id="GO:0032259">
    <property type="term" value="P:methylation"/>
    <property type="evidence" value="ECO:0007669"/>
    <property type="project" value="UniProtKB-KW"/>
</dbReference>
<feature type="domain" description="Methyltransferase FkbM" evidence="1">
    <location>
        <begin position="68"/>
        <end position="181"/>
    </location>
</feature>
<name>A0A8D9FR62_9VIRU</name>
<dbReference type="SUPFAM" id="SSF53335">
    <property type="entry name" value="S-adenosyl-L-methionine-dependent methyltransferases"/>
    <property type="match status" value="1"/>
</dbReference>
<dbReference type="GO" id="GO:0008168">
    <property type="term" value="F:methyltransferase activity"/>
    <property type="evidence" value="ECO:0007669"/>
    <property type="project" value="UniProtKB-KW"/>
</dbReference>
<dbReference type="EMBL" id="OU342829">
    <property type="protein sequence ID" value="CAG7581517.1"/>
    <property type="molecule type" value="Genomic_DNA"/>
</dbReference>
<dbReference type="NCBIfam" id="TIGR01444">
    <property type="entry name" value="fkbM_fam"/>
    <property type="match status" value="1"/>
</dbReference>
<gene>
    <name evidence="2" type="ORF">SLAVMIC_00881</name>
</gene>
<evidence type="ECO:0000313" key="2">
    <source>
        <dbReference type="EMBL" id="CAG7581517.1"/>
    </source>
</evidence>
<keyword evidence="2" id="KW-0808">Transferase</keyword>
<accession>A0A8D9FR62</accession>
<dbReference type="PANTHER" id="PTHR32026">
    <property type="entry name" value="METHYLTRANSFERASE-LIKE PROTEIN 24"/>
    <property type="match status" value="1"/>
</dbReference>
<dbReference type="InterPro" id="IPR029063">
    <property type="entry name" value="SAM-dependent_MTases_sf"/>
</dbReference>
<dbReference type="PANTHER" id="PTHR32026:SF10">
    <property type="entry name" value="METHYLTRANSFERASE-LIKE PROTEIN 24-RELATED"/>
    <property type="match status" value="1"/>
</dbReference>
<reference evidence="2" key="1">
    <citation type="submission" date="2021-06" db="EMBL/GenBank/DDBJ databases">
        <authorList>
            <person name="Gannon L."/>
            <person name="Redgwell R T."/>
            <person name="Michniewski S."/>
            <person name="Harrison D C."/>
            <person name="Millard A."/>
        </authorList>
    </citation>
    <scope>NUCLEOTIDE SEQUENCE</scope>
</reference>